<proteinExistence type="predicted"/>
<dbReference type="EMBL" id="CP155447">
    <property type="protein sequence ID" value="XBH07377.1"/>
    <property type="molecule type" value="Genomic_DNA"/>
</dbReference>
<dbReference type="RefSeq" id="WP_406700214.1">
    <property type="nucleotide sequence ID" value="NZ_CP155447.1"/>
</dbReference>
<reference evidence="1" key="1">
    <citation type="submission" date="2024-05" db="EMBL/GenBank/DDBJ databases">
        <title>Planctomycetes of the genus Singulisphaera possess chitinolytic capabilities.</title>
        <authorList>
            <person name="Ivanova A."/>
        </authorList>
    </citation>
    <scope>NUCLEOTIDE SEQUENCE</scope>
    <source>
        <strain evidence="1">Ch08T</strain>
    </source>
</reference>
<gene>
    <name evidence="1" type="ORF">V5E97_15425</name>
</gene>
<dbReference type="AlphaFoldDB" id="A0AAU7CQI0"/>
<name>A0AAU7CQI0_9BACT</name>
<organism evidence="1">
    <name type="scientific">Singulisphaera sp. Ch08</name>
    <dbReference type="NCBI Taxonomy" id="3120278"/>
    <lineage>
        <taxon>Bacteria</taxon>
        <taxon>Pseudomonadati</taxon>
        <taxon>Planctomycetota</taxon>
        <taxon>Planctomycetia</taxon>
        <taxon>Isosphaerales</taxon>
        <taxon>Isosphaeraceae</taxon>
        <taxon>Singulisphaera</taxon>
    </lineage>
</organism>
<sequence length="53" mass="5944">MSLDAGTKAVVTHESAWDQDSCYPGREIGVMIDGGPHIGLRITINREYLREQR</sequence>
<accession>A0AAU7CQI0</accession>
<protein>
    <submittedName>
        <fullName evidence="1">Uncharacterized protein</fullName>
    </submittedName>
</protein>
<evidence type="ECO:0000313" key="1">
    <source>
        <dbReference type="EMBL" id="XBH07377.1"/>
    </source>
</evidence>